<proteinExistence type="predicted"/>
<evidence type="ECO:0000313" key="2">
    <source>
        <dbReference type="EMBL" id="KAK6168525.1"/>
    </source>
</evidence>
<sequence>MYRLLFITVVGLFYQVEGQSVAQQCLTEQIRNNVGTRQLGLQQSPETTTLNAFRSICSNFDNYIRCFETRLPGSIDSTDRFLSLMFDYRAMWIAYRGLCSDLPILQNRIRCLLSTPEVRRCYDNFNQGVSQVVNIQGQGRLDEYGLRNMACNVSLQRYQCETQVYSFCDAQAGEIMQSFFYAGVPPTCRDNSGIYSRYIHLYGAGETARISTMLFLIPIVLGLSKLL</sequence>
<feature type="signal peptide" evidence="1">
    <location>
        <begin position="1"/>
        <end position="18"/>
    </location>
</feature>
<evidence type="ECO:0000313" key="3">
    <source>
        <dbReference type="Proteomes" id="UP001347796"/>
    </source>
</evidence>
<name>A0AAN8IXV0_PATCE</name>
<reference evidence="2 3" key="1">
    <citation type="submission" date="2024-01" db="EMBL/GenBank/DDBJ databases">
        <title>The genome of the rayed Mediterranean limpet Patella caerulea (Linnaeus, 1758).</title>
        <authorList>
            <person name="Anh-Thu Weber A."/>
            <person name="Halstead-Nussloch G."/>
        </authorList>
    </citation>
    <scope>NUCLEOTIDE SEQUENCE [LARGE SCALE GENOMIC DNA]</scope>
    <source>
        <strain evidence="2">AATW-2023a</strain>
        <tissue evidence="2">Whole specimen</tissue>
    </source>
</reference>
<organism evidence="2 3">
    <name type="scientific">Patella caerulea</name>
    <name type="common">Rayed Mediterranean limpet</name>
    <dbReference type="NCBI Taxonomy" id="87958"/>
    <lineage>
        <taxon>Eukaryota</taxon>
        <taxon>Metazoa</taxon>
        <taxon>Spiralia</taxon>
        <taxon>Lophotrochozoa</taxon>
        <taxon>Mollusca</taxon>
        <taxon>Gastropoda</taxon>
        <taxon>Patellogastropoda</taxon>
        <taxon>Patelloidea</taxon>
        <taxon>Patellidae</taxon>
        <taxon>Patella</taxon>
    </lineage>
</organism>
<gene>
    <name evidence="2" type="ORF">SNE40_021038</name>
</gene>
<keyword evidence="3" id="KW-1185">Reference proteome</keyword>
<evidence type="ECO:0000256" key="1">
    <source>
        <dbReference type="SAM" id="SignalP"/>
    </source>
</evidence>
<comment type="caution">
    <text evidence="2">The sequence shown here is derived from an EMBL/GenBank/DDBJ whole genome shotgun (WGS) entry which is preliminary data.</text>
</comment>
<dbReference type="AlphaFoldDB" id="A0AAN8IXV0"/>
<accession>A0AAN8IXV0</accession>
<dbReference type="EMBL" id="JAZGQO010000016">
    <property type="protein sequence ID" value="KAK6168525.1"/>
    <property type="molecule type" value="Genomic_DNA"/>
</dbReference>
<feature type="chain" id="PRO_5042932487" evidence="1">
    <location>
        <begin position="19"/>
        <end position="227"/>
    </location>
</feature>
<keyword evidence="1" id="KW-0732">Signal</keyword>
<dbReference type="Proteomes" id="UP001347796">
    <property type="component" value="Unassembled WGS sequence"/>
</dbReference>
<protein>
    <submittedName>
        <fullName evidence="2">Uncharacterized protein</fullName>
    </submittedName>
</protein>